<feature type="compositionally biased region" description="Pro residues" evidence="1">
    <location>
        <begin position="100"/>
        <end position="110"/>
    </location>
</feature>
<dbReference type="Gene3D" id="3.60.40.10">
    <property type="entry name" value="PPM-type phosphatase domain"/>
    <property type="match status" value="1"/>
</dbReference>
<feature type="compositionally biased region" description="Low complexity" evidence="1">
    <location>
        <begin position="231"/>
        <end position="242"/>
    </location>
</feature>
<keyword evidence="2" id="KW-0732">Signal</keyword>
<reference evidence="4" key="1">
    <citation type="submission" date="2021-05" db="EMBL/GenBank/DDBJ databases">
        <title>The genome of the haptophyte Pavlova lutheri (Diacronema luteri, Pavlovales) - a model for lipid biosynthesis in eukaryotic algae.</title>
        <authorList>
            <person name="Hulatt C.J."/>
            <person name="Posewitz M.C."/>
        </authorList>
    </citation>
    <scope>NUCLEOTIDE SEQUENCE</scope>
    <source>
        <strain evidence="4">NIVA-4/92</strain>
    </source>
</reference>
<gene>
    <name evidence="4" type="ORF">KFE25_013726</name>
</gene>
<feature type="domain" description="PPM-type phosphatase" evidence="3">
    <location>
        <begin position="242"/>
        <end position="296"/>
    </location>
</feature>
<evidence type="ECO:0000259" key="3">
    <source>
        <dbReference type="Pfam" id="PF00481"/>
    </source>
</evidence>
<dbReference type="SUPFAM" id="SSF81606">
    <property type="entry name" value="PP2C-like"/>
    <property type="match status" value="1"/>
</dbReference>
<evidence type="ECO:0000313" key="5">
    <source>
        <dbReference type="Proteomes" id="UP000751190"/>
    </source>
</evidence>
<feature type="region of interest" description="Disordered" evidence="1">
    <location>
        <begin position="215"/>
        <end position="246"/>
    </location>
</feature>
<comment type="caution">
    <text evidence="4">The sequence shown here is derived from an EMBL/GenBank/DDBJ whole genome shotgun (WGS) entry which is preliminary data.</text>
</comment>
<dbReference type="Proteomes" id="UP000751190">
    <property type="component" value="Unassembled WGS sequence"/>
</dbReference>
<feature type="compositionally biased region" description="Pro residues" evidence="1">
    <location>
        <begin position="82"/>
        <end position="93"/>
    </location>
</feature>
<dbReference type="InterPro" id="IPR036457">
    <property type="entry name" value="PPM-type-like_dom_sf"/>
</dbReference>
<dbReference type="EMBL" id="JAGTXO010000004">
    <property type="protein sequence ID" value="KAG8468643.1"/>
    <property type="molecule type" value="Genomic_DNA"/>
</dbReference>
<feature type="chain" id="PRO_5035299262" description="PPM-type phosphatase domain-containing protein" evidence="2">
    <location>
        <begin position="20"/>
        <end position="348"/>
    </location>
</feature>
<dbReference type="AlphaFoldDB" id="A0A8J5XNT9"/>
<dbReference type="InterPro" id="IPR001932">
    <property type="entry name" value="PPM-type_phosphatase-like_dom"/>
</dbReference>
<feature type="region of interest" description="Disordered" evidence="1">
    <location>
        <begin position="72"/>
        <end position="110"/>
    </location>
</feature>
<feature type="signal peptide" evidence="2">
    <location>
        <begin position="1"/>
        <end position="19"/>
    </location>
</feature>
<evidence type="ECO:0000313" key="4">
    <source>
        <dbReference type="EMBL" id="KAG8468643.1"/>
    </source>
</evidence>
<organism evidence="4 5">
    <name type="scientific">Diacronema lutheri</name>
    <name type="common">Unicellular marine alga</name>
    <name type="synonym">Monochrysis lutheri</name>
    <dbReference type="NCBI Taxonomy" id="2081491"/>
    <lineage>
        <taxon>Eukaryota</taxon>
        <taxon>Haptista</taxon>
        <taxon>Haptophyta</taxon>
        <taxon>Pavlovophyceae</taxon>
        <taxon>Pavlovales</taxon>
        <taxon>Pavlovaceae</taxon>
        <taxon>Diacronema</taxon>
    </lineage>
</organism>
<keyword evidence="5" id="KW-1185">Reference proteome</keyword>
<sequence length="348" mass="35746">MLAEVSASLVFGIIALARARGLRALVALALEALHLLDGEAMSWLLGRAPSPPATALAPCWLPSAVPALPPSGSIPQLVLQPRQPPPPPPPTRPPSLQQARPPPPCLLPPAPALAASRVEAHVRVPTTGAGASSTAGAVERSAERVLQRAFLRLDAELLGADRHLAAKAAARADAATDAAKSAHAAAEAGADVEYAGSLSTPPSGGARASVRSLLPSHSADHQTERARRRAATAGAAPASASTRVEESGGWVLPDGRVIGLLRTSRALGDGAFKSVAQTPADQQPIIARPEVVCVPLPHAHCARTHEQQRDSANLGLAESLRAADGVHKVNALVLRTCYGARSGLVRPV</sequence>
<proteinExistence type="predicted"/>
<dbReference type="Pfam" id="PF00481">
    <property type="entry name" value="PP2C"/>
    <property type="match status" value="1"/>
</dbReference>
<name>A0A8J5XNT9_DIALT</name>
<evidence type="ECO:0000256" key="2">
    <source>
        <dbReference type="SAM" id="SignalP"/>
    </source>
</evidence>
<accession>A0A8J5XNT9</accession>
<protein>
    <recommendedName>
        <fullName evidence="3">PPM-type phosphatase domain-containing protein</fullName>
    </recommendedName>
</protein>
<evidence type="ECO:0000256" key="1">
    <source>
        <dbReference type="SAM" id="MobiDB-lite"/>
    </source>
</evidence>